<evidence type="ECO:0000256" key="4">
    <source>
        <dbReference type="RuleBase" id="RU003718"/>
    </source>
</evidence>
<feature type="transmembrane region" description="Helical" evidence="5">
    <location>
        <begin position="489"/>
        <end position="513"/>
    </location>
</feature>
<evidence type="ECO:0000256" key="5">
    <source>
        <dbReference type="RuleBase" id="RU362059"/>
    </source>
</evidence>
<dbReference type="CDD" id="cd03784">
    <property type="entry name" value="GT1_Gtf-like"/>
    <property type="match status" value="1"/>
</dbReference>
<feature type="chain" id="PRO_5007951266" description="UDP-glucuronosyltransferase" evidence="5">
    <location>
        <begin position="23"/>
        <end position="522"/>
    </location>
</feature>
<dbReference type="GO" id="GO:0015020">
    <property type="term" value="F:glucuronosyltransferase activity"/>
    <property type="evidence" value="ECO:0007669"/>
    <property type="project" value="UniProtKB-EC"/>
</dbReference>
<proteinExistence type="inferred from homology"/>
<feature type="signal peptide" evidence="5">
    <location>
        <begin position="1"/>
        <end position="22"/>
    </location>
</feature>
<dbReference type="PROSITE" id="PS00375">
    <property type="entry name" value="UDPGT"/>
    <property type="match status" value="1"/>
</dbReference>
<protein>
    <recommendedName>
        <fullName evidence="5">UDP-glucuronosyltransferase</fullName>
        <ecNumber evidence="5">2.4.1.17</ecNumber>
    </recommendedName>
</protein>
<evidence type="ECO:0000313" key="6">
    <source>
        <dbReference type="EnsemblMetazoa" id="AMIN006529-PA"/>
    </source>
</evidence>
<reference evidence="7" key="1">
    <citation type="submission" date="2013-03" db="EMBL/GenBank/DDBJ databases">
        <title>The Genome Sequence of Anopheles minimus MINIMUS1.</title>
        <authorList>
            <consortium name="The Broad Institute Genomics Platform"/>
            <person name="Neafsey D.E."/>
            <person name="Walton C."/>
            <person name="Walker B."/>
            <person name="Young S.K."/>
            <person name="Zeng Q."/>
            <person name="Gargeya S."/>
            <person name="Fitzgerald M."/>
            <person name="Haas B."/>
            <person name="Abouelleil A."/>
            <person name="Allen A.W."/>
            <person name="Alvarado L."/>
            <person name="Arachchi H.M."/>
            <person name="Berlin A.M."/>
            <person name="Chapman S.B."/>
            <person name="Gainer-Dewar J."/>
            <person name="Goldberg J."/>
            <person name="Griggs A."/>
            <person name="Gujja S."/>
            <person name="Hansen M."/>
            <person name="Howarth C."/>
            <person name="Imamovic A."/>
            <person name="Ireland A."/>
            <person name="Larimer J."/>
            <person name="McCowan C."/>
            <person name="Murphy C."/>
            <person name="Pearson M."/>
            <person name="Poon T.W."/>
            <person name="Priest M."/>
            <person name="Roberts A."/>
            <person name="Saif S."/>
            <person name="Shea T."/>
            <person name="Sisk P."/>
            <person name="Sykes S."/>
            <person name="Wortman J."/>
            <person name="Nusbaum C."/>
            <person name="Birren B."/>
        </authorList>
    </citation>
    <scope>NUCLEOTIDE SEQUENCE [LARGE SCALE GENOMIC DNA]</scope>
    <source>
        <strain evidence="7">MINIMUS1</strain>
    </source>
</reference>
<dbReference type="InterPro" id="IPR002213">
    <property type="entry name" value="UDP_glucos_trans"/>
</dbReference>
<dbReference type="VEuPathDB" id="VectorBase:AMIN006529"/>
<comment type="subcellular location">
    <subcellularLocation>
        <location evidence="5">Membrane</location>
        <topology evidence="5">Single-pass membrane protein</topology>
    </subcellularLocation>
</comment>
<keyword evidence="3 4" id="KW-0808">Transferase</keyword>
<dbReference type="EC" id="2.4.1.17" evidence="5"/>
<evidence type="ECO:0000313" key="7">
    <source>
        <dbReference type="Proteomes" id="UP000075920"/>
    </source>
</evidence>
<evidence type="ECO:0000256" key="3">
    <source>
        <dbReference type="ARBA" id="ARBA00022679"/>
    </source>
</evidence>
<keyword evidence="5" id="KW-0812">Transmembrane</keyword>
<dbReference type="InterPro" id="IPR050271">
    <property type="entry name" value="UDP-glycosyltransferase"/>
</dbReference>
<dbReference type="EnsemblMetazoa" id="AMIN006529-RA">
    <property type="protein sequence ID" value="AMIN006529-PA"/>
    <property type="gene ID" value="AMIN006529"/>
</dbReference>
<dbReference type="GO" id="GO:0016020">
    <property type="term" value="C:membrane"/>
    <property type="evidence" value="ECO:0007669"/>
    <property type="project" value="UniProtKB-SubCell"/>
</dbReference>
<sequence length="522" mass="59875">MGNLWHFVMIFITFLLTLRVSATDSLNLNKNILYISAVASPSHFLWSQQLSKILANDGYNVTLLSIYKEGEEHNLHFLKLEGVDEELSEDHTIDYLSMHSMSPAELLMSHAIASKRLQNLLNYPANFTFHLVIHDHLAGPCLLFLLERFHFPPLVMASATNIFSSLECILGSPAYPGFIPSYLHDTPLAFGYWQRLYSYMVYTYELLIKRYYSNPQIDRLVNSRFQNVTVVSRLEPRAMIVLMNSLDLFDPPEPHIWRVVNVGGLHISAPKPVRALFVPQQNRTHSNCVYIAFGSNVKMHNFNNHLAQAIITTARLLPYIKFLWKVETSAYSSIDGSIPENMITFDWFPQNDLLGSGKVDAFVTHGGLLSVQEAIWYGIPMLGIPNYGDQYQNIRRIERIGVGRMLLLEDINPDTFKNHLLDVINDERYKQKATAVSRIIRDRQISPQMKALWFVKWVLRNHNATITKLDGLHEVGYMQKYSIDVLSTIILMTCLLILMLYRTTVALVCYLLGSNKMKNKID</sequence>
<accession>A0A182W855</accession>
<comment type="catalytic activity">
    <reaction evidence="5">
        <text>glucuronate acceptor + UDP-alpha-D-glucuronate = acceptor beta-D-glucuronoside + UDP + H(+)</text>
        <dbReference type="Rhea" id="RHEA:21032"/>
        <dbReference type="ChEBI" id="CHEBI:15378"/>
        <dbReference type="ChEBI" id="CHEBI:58052"/>
        <dbReference type="ChEBI" id="CHEBI:58223"/>
        <dbReference type="ChEBI" id="CHEBI:132367"/>
        <dbReference type="ChEBI" id="CHEBI:132368"/>
        <dbReference type="EC" id="2.4.1.17"/>
    </reaction>
</comment>
<dbReference type="AlphaFoldDB" id="A0A182W855"/>
<dbReference type="Pfam" id="PF00201">
    <property type="entry name" value="UDPGT"/>
    <property type="match status" value="1"/>
</dbReference>
<dbReference type="InterPro" id="IPR035595">
    <property type="entry name" value="UDP_glycos_trans_CS"/>
</dbReference>
<keyword evidence="5" id="KW-1133">Transmembrane helix</keyword>
<keyword evidence="5" id="KW-0732">Signal</keyword>
<dbReference type="Proteomes" id="UP000075920">
    <property type="component" value="Unassembled WGS sequence"/>
</dbReference>
<comment type="similarity">
    <text evidence="1 4">Belongs to the UDP-glycosyltransferase family.</text>
</comment>
<name>A0A182W855_9DIPT</name>
<keyword evidence="5" id="KW-0472">Membrane</keyword>
<keyword evidence="7" id="KW-1185">Reference proteome</keyword>
<evidence type="ECO:0000256" key="1">
    <source>
        <dbReference type="ARBA" id="ARBA00009995"/>
    </source>
</evidence>
<dbReference type="FunFam" id="3.40.50.2000:FF:000021">
    <property type="entry name" value="UDP-glucuronosyltransferase"/>
    <property type="match status" value="1"/>
</dbReference>
<evidence type="ECO:0000256" key="2">
    <source>
        <dbReference type="ARBA" id="ARBA00022676"/>
    </source>
</evidence>
<keyword evidence="2 4" id="KW-0328">Glycosyltransferase</keyword>
<dbReference type="PANTHER" id="PTHR48043">
    <property type="entry name" value="EG:EG0003.4 PROTEIN-RELATED"/>
    <property type="match status" value="1"/>
</dbReference>
<reference evidence="6" key="2">
    <citation type="submission" date="2020-05" db="UniProtKB">
        <authorList>
            <consortium name="EnsemblMetazoa"/>
        </authorList>
    </citation>
    <scope>IDENTIFICATION</scope>
    <source>
        <strain evidence="6">MINIMUS1</strain>
    </source>
</reference>
<dbReference type="Gene3D" id="3.40.50.2000">
    <property type="entry name" value="Glycogen Phosphorylase B"/>
    <property type="match status" value="1"/>
</dbReference>
<organism evidence="6 7">
    <name type="scientific">Anopheles minimus</name>
    <dbReference type="NCBI Taxonomy" id="112268"/>
    <lineage>
        <taxon>Eukaryota</taxon>
        <taxon>Metazoa</taxon>
        <taxon>Ecdysozoa</taxon>
        <taxon>Arthropoda</taxon>
        <taxon>Hexapoda</taxon>
        <taxon>Insecta</taxon>
        <taxon>Pterygota</taxon>
        <taxon>Neoptera</taxon>
        <taxon>Endopterygota</taxon>
        <taxon>Diptera</taxon>
        <taxon>Nematocera</taxon>
        <taxon>Culicoidea</taxon>
        <taxon>Culicidae</taxon>
        <taxon>Anophelinae</taxon>
        <taxon>Anopheles</taxon>
    </lineage>
</organism>
<dbReference type="SUPFAM" id="SSF53756">
    <property type="entry name" value="UDP-Glycosyltransferase/glycogen phosphorylase"/>
    <property type="match status" value="1"/>
</dbReference>
<dbReference type="PANTHER" id="PTHR48043:SF145">
    <property type="entry name" value="FI06409P-RELATED"/>
    <property type="match status" value="1"/>
</dbReference>
<dbReference type="STRING" id="112268.A0A182W855"/>